<keyword evidence="4" id="KW-1185">Reference proteome</keyword>
<accession>A0ABU9A3D4</accession>
<reference evidence="3 4" key="1">
    <citation type="submission" date="2024-03" db="EMBL/GenBank/DDBJ databases">
        <title>Screening, Identification and Application of a Plant Lactobacillus Strain.</title>
        <authorList>
            <person name="Li Y.L."/>
        </authorList>
    </citation>
    <scope>NUCLEOTIDE SEQUENCE [LARGE SCALE GENOMIC DNA]</scope>
    <source>
        <strain evidence="3 4">JDB</strain>
    </source>
</reference>
<dbReference type="PANTHER" id="PTHR35191:SF1">
    <property type="entry name" value="PROPHAGE SIDE TAIL FIBER PROTEIN HOMOLOG STFQ-RELATED"/>
    <property type="match status" value="1"/>
</dbReference>
<sequence>MTDQNSQFFAILTAVGEAKQANADALGVPWSFSQMGVGDANGTDPIPSRAQTKLINERRRAPLNQLKVDPSNANIIVAEQVIPPDVGGWWIREIGLYDADGDLVAVANCAPSFKPLLSQGTGKTQVVRLNIIVTSTANVQLKIDPSVVLATREYVDTRILSVLPPDKFPGSFTKVRIDARGVVQQGWNPTTLAGYGITDALPNLNPLPYGSLDLHGANFAHVTAIAETAFGQNCYFDGANWVRHDVSKPAIALMLSNNKLAVARVGAGPNPINWETVSTTLDTSNLLFSYLKQLPETLAEHGITNAYTRSEVDQKDTAVIAAIRGPVAGSLDQLSKIAAALNNDPQFSVNILLALGGKAAKATTLEGYGITDAVKTADKAAQVEVEAGENDSKWVTPKGVFQALAKVVTQATEAAFGWARVASQAQVNAGLDDATMVTPKKLRFGFQKSLGSTGFIVFPDFLGGFIIQWGSSAIPGGSGGADITLPLAYPSASFGLWPMWSQTGQVIATAPIFMGYFPSNTRYRMITNQSSGNYGITWFSIGV</sequence>
<evidence type="ECO:0000259" key="2">
    <source>
        <dbReference type="Pfam" id="PF21882"/>
    </source>
</evidence>
<evidence type="ECO:0000259" key="1">
    <source>
        <dbReference type="Pfam" id="PF12571"/>
    </source>
</evidence>
<comment type="caution">
    <text evidence="3">The sequence shown here is derived from an EMBL/GenBank/DDBJ whole genome shotgun (WGS) entry which is preliminary data.</text>
</comment>
<evidence type="ECO:0000313" key="4">
    <source>
        <dbReference type="Proteomes" id="UP001386972"/>
    </source>
</evidence>
<protein>
    <submittedName>
        <fullName evidence="3">Phage tail protein</fullName>
    </submittedName>
</protein>
<dbReference type="EMBL" id="JBBNAW010000020">
    <property type="protein sequence ID" value="MEK2611119.1"/>
    <property type="molecule type" value="Genomic_DNA"/>
</dbReference>
<dbReference type="RefSeq" id="WP_340612835.1">
    <property type="nucleotide sequence ID" value="NZ_JBBNAW010000020.1"/>
</dbReference>
<dbReference type="Proteomes" id="UP001386972">
    <property type="component" value="Unassembled WGS sequence"/>
</dbReference>
<dbReference type="InterPro" id="IPR054075">
    <property type="entry name" value="Gp53-like_C"/>
</dbReference>
<feature type="domain" description="Phage tail fibre protein N-terminal" evidence="1">
    <location>
        <begin position="6"/>
        <end position="152"/>
    </location>
</feature>
<dbReference type="PANTHER" id="PTHR35191">
    <property type="entry name" value="PROPHAGE SIDE TAIL FIBER PROTEIN HOMOLOG STFQ-RELATED"/>
    <property type="match status" value="1"/>
</dbReference>
<gene>
    <name evidence="3" type="ORF">WLF18_18595</name>
</gene>
<organism evidence="3 4">
    <name type="scientific">Pseudomonas shirazensis</name>
    <dbReference type="NCBI Taxonomy" id="2745494"/>
    <lineage>
        <taxon>Bacteria</taxon>
        <taxon>Pseudomonadati</taxon>
        <taxon>Pseudomonadota</taxon>
        <taxon>Gammaproteobacteria</taxon>
        <taxon>Pseudomonadales</taxon>
        <taxon>Pseudomonadaceae</taxon>
        <taxon>Pseudomonas</taxon>
    </lineage>
</organism>
<name>A0ABU9A3D4_9PSED</name>
<dbReference type="Pfam" id="PF12571">
    <property type="entry name" value="Phage_tail_fib"/>
    <property type="match status" value="1"/>
</dbReference>
<dbReference type="InterPro" id="IPR022225">
    <property type="entry name" value="Phage_tail_fibre_N"/>
</dbReference>
<dbReference type="Gene3D" id="2.60.40.3940">
    <property type="match status" value="1"/>
</dbReference>
<proteinExistence type="predicted"/>
<dbReference type="InterPro" id="IPR051934">
    <property type="entry name" value="Phage_Tail_Fiber_Structural"/>
</dbReference>
<dbReference type="Pfam" id="PF21882">
    <property type="entry name" value="Gp53-like_C"/>
    <property type="match status" value="1"/>
</dbReference>
<evidence type="ECO:0000313" key="3">
    <source>
        <dbReference type="EMBL" id="MEK2611119.1"/>
    </source>
</evidence>
<feature type="domain" description="Putative tail fiber protein gp53-like C-terminal" evidence="2">
    <location>
        <begin position="463"/>
        <end position="542"/>
    </location>
</feature>